<dbReference type="EMBL" id="LK032015">
    <property type="protein sequence ID" value="CDY11983.1"/>
    <property type="molecule type" value="Genomic_DNA"/>
</dbReference>
<dbReference type="Gramene" id="CDY11983">
    <property type="protein sequence ID" value="CDY11983"/>
    <property type="gene ID" value="GSBRNA2T00060833001"/>
</dbReference>
<dbReference type="PaxDb" id="3708-A0A078FIQ4"/>
<keyword evidence="1" id="KW-0732">Signal</keyword>
<dbReference type="AlphaFoldDB" id="A0A078FIQ4"/>
<gene>
    <name evidence="2" type="primary">BnaC03g14090D</name>
    <name evidence="2" type="ORF">GSBRNA2T00060833001</name>
</gene>
<name>A0A078FIQ4_BRANA</name>
<organism evidence="2 3">
    <name type="scientific">Brassica napus</name>
    <name type="common">Rape</name>
    <dbReference type="NCBI Taxonomy" id="3708"/>
    <lineage>
        <taxon>Eukaryota</taxon>
        <taxon>Viridiplantae</taxon>
        <taxon>Streptophyta</taxon>
        <taxon>Embryophyta</taxon>
        <taxon>Tracheophyta</taxon>
        <taxon>Spermatophyta</taxon>
        <taxon>Magnoliopsida</taxon>
        <taxon>eudicotyledons</taxon>
        <taxon>Gunneridae</taxon>
        <taxon>Pentapetalae</taxon>
        <taxon>rosids</taxon>
        <taxon>malvids</taxon>
        <taxon>Brassicales</taxon>
        <taxon>Brassicaceae</taxon>
        <taxon>Brassiceae</taxon>
        <taxon>Brassica</taxon>
    </lineage>
</organism>
<evidence type="ECO:0000256" key="1">
    <source>
        <dbReference type="SAM" id="SignalP"/>
    </source>
</evidence>
<keyword evidence="3" id="KW-1185">Reference proteome</keyword>
<protein>
    <submittedName>
        <fullName evidence="2">BnaC03g14090D protein</fullName>
    </submittedName>
</protein>
<sequence length="42" mass="4681">MRQVITSYILPILLLLAVQTHSHNVTLLLANHPILYPPSTTS</sequence>
<feature type="signal peptide" evidence="1">
    <location>
        <begin position="1"/>
        <end position="22"/>
    </location>
</feature>
<accession>A0A078FIQ4</accession>
<dbReference type="Proteomes" id="UP000028999">
    <property type="component" value="Unassembled WGS sequence"/>
</dbReference>
<feature type="chain" id="PRO_5001734657" evidence="1">
    <location>
        <begin position="23"/>
        <end position="42"/>
    </location>
</feature>
<reference evidence="2 3" key="1">
    <citation type="journal article" date="2014" name="Science">
        <title>Plant genetics. Early allopolyploid evolution in the post-Neolithic Brassica napus oilseed genome.</title>
        <authorList>
            <person name="Chalhoub B."/>
            <person name="Denoeud F."/>
            <person name="Liu S."/>
            <person name="Parkin I.A."/>
            <person name="Tang H."/>
            <person name="Wang X."/>
            <person name="Chiquet J."/>
            <person name="Belcram H."/>
            <person name="Tong C."/>
            <person name="Samans B."/>
            <person name="Correa M."/>
            <person name="Da Silva C."/>
            <person name="Just J."/>
            <person name="Falentin C."/>
            <person name="Koh C.S."/>
            <person name="Le Clainche I."/>
            <person name="Bernard M."/>
            <person name="Bento P."/>
            <person name="Noel B."/>
            <person name="Labadie K."/>
            <person name="Alberti A."/>
            <person name="Charles M."/>
            <person name="Arnaud D."/>
            <person name="Guo H."/>
            <person name="Daviaud C."/>
            <person name="Alamery S."/>
            <person name="Jabbari K."/>
            <person name="Zhao M."/>
            <person name="Edger P.P."/>
            <person name="Chelaifa H."/>
            <person name="Tack D."/>
            <person name="Lassalle G."/>
            <person name="Mestiri I."/>
            <person name="Schnel N."/>
            <person name="Le Paslier M.C."/>
            <person name="Fan G."/>
            <person name="Renault V."/>
            <person name="Bayer P.E."/>
            <person name="Golicz A.A."/>
            <person name="Manoli S."/>
            <person name="Lee T.H."/>
            <person name="Thi V.H."/>
            <person name="Chalabi S."/>
            <person name="Hu Q."/>
            <person name="Fan C."/>
            <person name="Tollenaere R."/>
            <person name="Lu Y."/>
            <person name="Battail C."/>
            <person name="Shen J."/>
            <person name="Sidebottom C.H."/>
            <person name="Wang X."/>
            <person name="Canaguier A."/>
            <person name="Chauveau A."/>
            <person name="Berard A."/>
            <person name="Deniot G."/>
            <person name="Guan M."/>
            <person name="Liu Z."/>
            <person name="Sun F."/>
            <person name="Lim Y.P."/>
            <person name="Lyons E."/>
            <person name="Town C.D."/>
            <person name="Bancroft I."/>
            <person name="Wang X."/>
            <person name="Meng J."/>
            <person name="Ma J."/>
            <person name="Pires J.C."/>
            <person name="King G.J."/>
            <person name="Brunel D."/>
            <person name="Delourme R."/>
            <person name="Renard M."/>
            <person name="Aury J.M."/>
            <person name="Adams K.L."/>
            <person name="Batley J."/>
            <person name="Snowdon R.J."/>
            <person name="Tost J."/>
            <person name="Edwards D."/>
            <person name="Zhou Y."/>
            <person name="Hua W."/>
            <person name="Sharpe A.G."/>
            <person name="Paterson A.H."/>
            <person name="Guan C."/>
            <person name="Wincker P."/>
        </authorList>
    </citation>
    <scope>NUCLEOTIDE SEQUENCE [LARGE SCALE GENOMIC DNA]</scope>
    <source>
        <strain evidence="3">cv. Darmor-bzh</strain>
    </source>
</reference>
<evidence type="ECO:0000313" key="3">
    <source>
        <dbReference type="Proteomes" id="UP000028999"/>
    </source>
</evidence>
<evidence type="ECO:0000313" key="2">
    <source>
        <dbReference type="EMBL" id="CDY11983.1"/>
    </source>
</evidence>
<proteinExistence type="predicted"/>